<gene>
    <name evidence="1" type="ORF">TNCT_500961</name>
</gene>
<evidence type="ECO:0000313" key="2">
    <source>
        <dbReference type="Proteomes" id="UP000887116"/>
    </source>
</evidence>
<protein>
    <submittedName>
        <fullName evidence="1">Uncharacterized protein</fullName>
    </submittedName>
</protein>
<accession>A0A8X6JZB1</accession>
<comment type="caution">
    <text evidence="1">The sequence shown here is derived from an EMBL/GenBank/DDBJ whole genome shotgun (WGS) entry which is preliminary data.</text>
</comment>
<dbReference type="EMBL" id="BMAO01008462">
    <property type="protein sequence ID" value="GFR23616.1"/>
    <property type="molecule type" value="Genomic_DNA"/>
</dbReference>
<dbReference type="Proteomes" id="UP000887116">
    <property type="component" value="Unassembled WGS sequence"/>
</dbReference>
<name>A0A8X6JZB1_TRICU</name>
<organism evidence="1 2">
    <name type="scientific">Trichonephila clavata</name>
    <name type="common">Joro spider</name>
    <name type="synonym">Nephila clavata</name>
    <dbReference type="NCBI Taxonomy" id="2740835"/>
    <lineage>
        <taxon>Eukaryota</taxon>
        <taxon>Metazoa</taxon>
        <taxon>Ecdysozoa</taxon>
        <taxon>Arthropoda</taxon>
        <taxon>Chelicerata</taxon>
        <taxon>Arachnida</taxon>
        <taxon>Araneae</taxon>
        <taxon>Araneomorphae</taxon>
        <taxon>Entelegynae</taxon>
        <taxon>Araneoidea</taxon>
        <taxon>Nephilidae</taxon>
        <taxon>Trichonephila</taxon>
    </lineage>
</organism>
<evidence type="ECO:0000313" key="1">
    <source>
        <dbReference type="EMBL" id="GFR23616.1"/>
    </source>
</evidence>
<dbReference type="OrthoDB" id="4843387at2759"/>
<sequence>MIPAEPWKWEFEEIGDLFDLSSSSTLQSISDILDNGNVSSNSVYVWRMPGECLYPECILPTVKFGGVGIVVGDVSRTMDCDH</sequence>
<proteinExistence type="predicted"/>
<reference evidence="1" key="1">
    <citation type="submission" date="2020-07" db="EMBL/GenBank/DDBJ databases">
        <title>Multicomponent nature underlies the extraordinary mechanical properties of spider dragline silk.</title>
        <authorList>
            <person name="Kono N."/>
            <person name="Nakamura H."/>
            <person name="Mori M."/>
            <person name="Yoshida Y."/>
            <person name="Ohtoshi R."/>
            <person name="Malay A.D."/>
            <person name="Moran D.A.P."/>
            <person name="Tomita M."/>
            <person name="Numata K."/>
            <person name="Arakawa K."/>
        </authorList>
    </citation>
    <scope>NUCLEOTIDE SEQUENCE</scope>
</reference>
<keyword evidence="2" id="KW-1185">Reference proteome</keyword>
<dbReference type="AlphaFoldDB" id="A0A8X6JZB1"/>